<dbReference type="Proteomes" id="UP000004221">
    <property type="component" value="Unassembled WGS sequence"/>
</dbReference>
<dbReference type="InterPro" id="IPR011008">
    <property type="entry name" value="Dimeric_a/b-barrel"/>
</dbReference>
<dbReference type="RefSeq" id="WP_008479156.1">
    <property type="nucleotide sequence ID" value="NZ_CAGS01000321.1"/>
</dbReference>
<dbReference type="GO" id="GO:0004497">
    <property type="term" value="F:monooxygenase activity"/>
    <property type="evidence" value="ECO:0007669"/>
    <property type="project" value="UniProtKB-KW"/>
</dbReference>
<keyword evidence="1" id="KW-0503">Monooxygenase</keyword>
<keyword evidence="2" id="KW-1185">Reference proteome</keyword>
<dbReference type="Gene3D" id="3.30.70.100">
    <property type="match status" value="1"/>
</dbReference>
<name>I4EJ93_9BACT</name>
<accession>I4EJ93</accession>
<dbReference type="EMBL" id="CAGS01000321">
    <property type="protein sequence ID" value="CCF84755.1"/>
    <property type="molecule type" value="Genomic_DNA"/>
</dbReference>
<evidence type="ECO:0000313" key="2">
    <source>
        <dbReference type="Proteomes" id="UP000004221"/>
    </source>
</evidence>
<reference evidence="1 2" key="1">
    <citation type="journal article" date="2012" name="ISME J.">
        <title>Nitrification expanded: discovery, physiology and genomics of a nitrite-oxidizing bacterium from the phylum Chloroflexi.</title>
        <authorList>
            <person name="Sorokin D.Y."/>
            <person name="Lucker S."/>
            <person name="Vejmelkova D."/>
            <person name="Kostrikina N.A."/>
            <person name="Kleerebezem R."/>
            <person name="Rijpstra W.I."/>
            <person name="Damste J.S."/>
            <person name="Le Paslier D."/>
            <person name="Muyzer G."/>
            <person name="Wagner M."/>
            <person name="van Loosdrecht M.C."/>
            <person name="Daims H."/>
        </authorList>
    </citation>
    <scope>NUCLEOTIDE SEQUENCE [LARGE SCALE GENOMIC DNA]</scope>
    <source>
        <strain evidence="2">none</strain>
    </source>
</reference>
<gene>
    <name evidence="1" type="ORF">NITHO_3880011</name>
</gene>
<dbReference type="AlphaFoldDB" id="I4EJ93"/>
<protein>
    <submittedName>
        <fullName evidence="1">Putative Antibiotic biosynthesis monooxygenase</fullName>
    </submittedName>
</protein>
<evidence type="ECO:0000313" key="1">
    <source>
        <dbReference type="EMBL" id="CCF84755.1"/>
    </source>
</evidence>
<dbReference type="OrthoDB" id="163160at2"/>
<proteinExistence type="predicted"/>
<sequence>MSASVTIIELRGSIDPLIGLIRDVLLPAAKVQAGFAGLEVLTNQGLGRVFLITRWQTESALRAAEVQREYRQAFAQINGLLTIPPVQEHYAVSLLV</sequence>
<dbReference type="SUPFAM" id="SSF54909">
    <property type="entry name" value="Dimeric alpha+beta barrel"/>
    <property type="match status" value="1"/>
</dbReference>
<keyword evidence="1" id="KW-0560">Oxidoreductase</keyword>
<organism evidence="1 2">
    <name type="scientific">Nitrolancea hollandica Lb</name>
    <dbReference type="NCBI Taxonomy" id="1129897"/>
    <lineage>
        <taxon>Bacteria</taxon>
        <taxon>Pseudomonadati</taxon>
        <taxon>Thermomicrobiota</taxon>
        <taxon>Thermomicrobia</taxon>
        <taxon>Sphaerobacterales</taxon>
        <taxon>Sphaerobacterineae</taxon>
        <taxon>Sphaerobacteraceae</taxon>
        <taxon>Nitrolancea</taxon>
    </lineage>
</organism>
<comment type="caution">
    <text evidence="1">The sequence shown here is derived from an EMBL/GenBank/DDBJ whole genome shotgun (WGS) entry which is preliminary data.</text>
</comment>